<dbReference type="GO" id="GO:0004397">
    <property type="term" value="F:histidine ammonia-lyase activity"/>
    <property type="evidence" value="ECO:0007669"/>
    <property type="project" value="UniProtKB-EC"/>
</dbReference>
<dbReference type="EMBL" id="BBMS01000107">
    <property type="protein sequence ID" value="GAL30696.1"/>
    <property type="molecule type" value="Genomic_DNA"/>
</dbReference>
<dbReference type="EC" id="4.3.1.3" evidence="1"/>
<evidence type="ECO:0000313" key="1">
    <source>
        <dbReference type="EMBL" id="GAL30696.1"/>
    </source>
</evidence>
<keyword evidence="1" id="KW-0456">Lyase</keyword>
<keyword evidence="2" id="KW-1185">Reference proteome</keyword>
<proteinExistence type="predicted"/>
<name>A0ABQ0JPL6_9VIBR</name>
<comment type="caution">
    <text evidence="1">The sequence shown here is derived from an EMBL/GenBank/DDBJ whole genome shotgun (WGS) entry which is preliminary data.</text>
</comment>
<evidence type="ECO:0000313" key="2">
    <source>
        <dbReference type="Proteomes" id="UP000029223"/>
    </source>
</evidence>
<dbReference type="Proteomes" id="UP000029223">
    <property type="component" value="Unassembled WGS sequence"/>
</dbReference>
<gene>
    <name evidence="1" type="ORF">JCM19239_6963</name>
</gene>
<protein>
    <submittedName>
        <fullName evidence="1">Histidine ammonia-lyase</fullName>
        <ecNumber evidence="1">4.3.1.3</ecNumber>
    </submittedName>
</protein>
<reference evidence="2" key="1">
    <citation type="submission" date="2014-09" db="EMBL/GenBank/DDBJ databases">
        <title>Vibrio variabilis JCM 19239. (C206) whole genome shotgun sequence.</title>
        <authorList>
            <person name="Sawabe T."/>
            <person name="Meirelles P."/>
            <person name="Nakanishi M."/>
            <person name="Sayaka M."/>
            <person name="Hattori M."/>
            <person name="Ohkuma M."/>
        </authorList>
    </citation>
    <scope>NUCLEOTIDE SEQUENCE [LARGE SCALE GENOMIC DNA]</scope>
    <source>
        <strain evidence="2">JCM 19239</strain>
    </source>
</reference>
<sequence length="42" mass="4841">MRESVPFYDKDRYFAPDIAKANDIIKLALHNGLMPEHILPSL</sequence>
<organism evidence="1 2">
    <name type="scientific">Vibrio variabilis</name>
    <dbReference type="NCBI Taxonomy" id="990271"/>
    <lineage>
        <taxon>Bacteria</taxon>
        <taxon>Pseudomonadati</taxon>
        <taxon>Pseudomonadota</taxon>
        <taxon>Gammaproteobacteria</taxon>
        <taxon>Vibrionales</taxon>
        <taxon>Vibrionaceae</taxon>
        <taxon>Vibrio</taxon>
    </lineage>
</organism>
<accession>A0ABQ0JPL6</accession>